<reference evidence="18" key="1">
    <citation type="submission" date="2022-10" db="EMBL/GenBank/DDBJ databases">
        <authorList>
            <person name="Mo P."/>
        </authorList>
    </citation>
    <scope>NUCLEOTIDE SEQUENCE</scope>
    <source>
        <strain evidence="18">HUAS 13-4</strain>
    </source>
</reference>
<comment type="similarity">
    <text evidence="15">Belongs to the AAA ATPase family.</text>
</comment>
<dbReference type="CDD" id="cd19501">
    <property type="entry name" value="RecA-like_FtsH"/>
    <property type="match status" value="1"/>
</dbReference>
<dbReference type="Pfam" id="PF00004">
    <property type="entry name" value="AAA"/>
    <property type="match status" value="1"/>
</dbReference>
<feature type="binding site" evidence="14">
    <location>
        <position position="460"/>
    </location>
    <ligand>
        <name>Zn(2+)</name>
        <dbReference type="ChEBI" id="CHEBI:29105"/>
        <note>catalytic</note>
    </ligand>
</feature>
<dbReference type="PANTHER" id="PTHR23076">
    <property type="entry name" value="METALLOPROTEASE M41 FTSH"/>
    <property type="match status" value="1"/>
</dbReference>
<feature type="domain" description="AAA+ ATPase" evidence="17">
    <location>
        <begin position="225"/>
        <end position="365"/>
    </location>
</feature>
<keyword evidence="4 14" id="KW-0645">Protease</keyword>
<proteinExistence type="inferred from homology"/>
<evidence type="ECO:0000256" key="1">
    <source>
        <dbReference type="ARBA" id="ARBA00004370"/>
    </source>
</evidence>
<feature type="active site" evidence="14">
    <location>
        <position position="457"/>
    </location>
</feature>
<evidence type="ECO:0000256" key="10">
    <source>
        <dbReference type="ARBA" id="ARBA00022840"/>
    </source>
</evidence>
<comment type="subcellular location">
    <subcellularLocation>
        <location evidence="14">Cell membrane</location>
        <topology evidence="14">Multi-pass membrane protein</topology>
        <orientation evidence="14">Cytoplasmic side</orientation>
    </subcellularLocation>
    <subcellularLocation>
        <location evidence="1">Membrane</location>
    </subcellularLocation>
</comment>
<feature type="transmembrane region" description="Helical" evidence="14">
    <location>
        <begin position="41"/>
        <end position="58"/>
    </location>
</feature>
<gene>
    <name evidence="14 18" type="primary">ftsH</name>
    <name evidence="18" type="ORF">N8I84_05180</name>
</gene>
<dbReference type="Gene3D" id="1.10.8.60">
    <property type="match status" value="1"/>
</dbReference>
<evidence type="ECO:0000259" key="17">
    <source>
        <dbReference type="SMART" id="SM00382"/>
    </source>
</evidence>
<dbReference type="EMBL" id="CP106793">
    <property type="protein sequence ID" value="UXY18185.1"/>
    <property type="molecule type" value="Genomic_DNA"/>
</dbReference>
<evidence type="ECO:0000256" key="6">
    <source>
        <dbReference type="ARBA" id="ARBA00022723"/>
    </source>
</evidence>
<evidence type="ECO:0000256" key="15">
    <source>
        <dbReference type="RuleBase" id="RU003651"/>
    </source>
</evidence>
<evidence type="ECO:0000256" key="4">
    <source>
        <dbReference type="ARBA" id="ARBA00022670"/>
    </source>
</evidence>
<dbReference type="InterPro" id="IPR037219">
    <property type="entry name" value="Peptidase_M41-like"/>
</dbReference>
<dbReference type="PROSITE" id="PS00674">
    <property type="entry name" value="AAA"/>
    <property type="match status" value="1"/>
</dbReference>
<evidence type="ECO:0000256" key="14">
    <source>
        <dbReference type="HAMAP-Rule" id="MF_01458"/>
    </source>
</evidence>
<keyword evidence="3 14" id="KW-1003">Cell membrane</keyword>
<dbReference type="PANTHER" id="PTHR23076:SF97">
    <property type="entry name" value="ATP-DEPENDENT ZINC METALLOPROTEASE YME1L1"/>
    <property type="match status" value="1"/>
</dbReference>
<keyword evidence="8 14" id="KW-0378">Hydrolase</keyword>
<feature type="region of interest" description="Disordered" evidence="16">
    <location>
        <begin position="1"/>
        <end position="37"/>
    </location>
</feature>
<dbReference type="Pfam" id="PF06480">
    <property type="entry name" value="FtsH_ext"/>
    <property type="match status" value="1"/>
</dbReference>
<evidence type="ECO:0000313" key="18">
    <source>
        <dbReference type="EMBL" id="UXY18185.1"/>
    </source>
</evidence>
<keyword evidence="5 14" id="KW-0812">Transmembrane</keyword>
<dbReference type="Gene3D" id="3.40.50.300">
    <property type="entry name" value="P-loop containing nucleotide triphosphate hydrolases"/>
    <property type="match status" value="1"/>
</dbReference>
<evidence type="ECO:0000256" key="5">
    <source>
        <dbReference type="ARBA" id="ARBA00022692"/>
    </source>
</evidence>
<dbReference type="Gene3D" id="3.30.720.210">
    <property type="match status" value="1"/>
</dbReference>
<comment type="subunit">
    <text evidence="14">Homohexamer.</text>
</comment>
<dbReference type="Proteomes" id="UP001061298">
    <property type="component" value="Chromosome"/>
</dbReference>
<evidence type="ECO:0000256" key="7">
    <source>
        <dbReference type="ARBA" id="ARBA00022741"/>
    </source>
</evidence>
<keyword evidence="10 14" id="KW-0067">ATP-binding</keyword>
<dbReference type="SUPFAM" id="SSF52540">
    <property type="entry name" value="P-loop containing nucleoside triphosphate hydrolases"/>
    <property type="match status" value="1"/>
</dbReference>
<dbReference type="Pfam" id="PF01434">
    <property type="entry name" value="Peptidase_M41"/>
    <property type="match status" value="1"/>
</dbReference>
<dbReference type="Gene3D" id="1.20.58.760">
    <property type="entry name" value="Peptidase M41"/>
    <property type="match status" value="1"/>
</dbReference>
<comment type="similarity">
    <text evidence="2 14">In the C-terminal section; belongs to the peptidase M41 family.</text>
</comment>
<sequence length="698" mass="74172">MVITRVRMPHRHLTPPAKSGPPRDAPRPPGNQRPTPGGRQWWIVPLLWLAFLVVIMLVRAPSGTPPAHLTYSDFTAKVGAGQVRTVDINDKGAVSGSLKNGTKFTTQLPTALGTGSLQQQLQAKHVQITASQSKSGGNPFLSFFVTFLPLLLLVGAFWWFGRRAARSVTGGLSAIGRSRAKIIEAERPTTRFDDVAGYDGVKQEISEVVDFLRNPMRYAAAGAKGPRGVIMVGPPGTGKTLFARAVAGEADVPFLSVTGSAFVEMFVGVGASRVRDLFDEARKRAPSIIFIDELDAVGARRSGSGHIGGNDEREQTLNQLLAEMDGFDQSTGIVVLAATNRPEALDPALLRPGRFDRQVTVPLPNQAERAAILTVHARGKILSSDVDLGTVARATPGFSGADLANLVNEAAINAVRADRVLIEAHDLDAARDRVLLGRREASNALLPEERHSVAVHESGHALVAALCEHADPVAKVTVLPSGMTLGVTEQLPEAERHLYSEAYLTDLLAVRLGGRSAELVVFGEGSSGAANDLAGATQIATRMVRDFGLSSALGPVGYAAAGPHYLGETPEDSIRQPYSEQTQRIIDQEAARLLREAEERATGLLREHRRALDRLAGLLVSRETIDGSAVLDVLRQEGEQRRESDGNLPERAVEDLRAATPPVRVPGEVPGQEDQGGATETGATETGAATGTGTGAGS</sequence>
<evidence type="ECO:0000256" key="3">
    <source>
        <dbReference type="ARBA" id="ARBA00022475"/>
    </source>
</evidence>
<keyword evidence="6 14" id="KW-0479">Metal-binding</keyword>
<evidence type="ECO:0000256" key="9">
    <source>
        <dbReference type="ARBA" id="ARBA00022833"/>
    </source>
</evidence>
<evidence type="ECO:0000256" key="8">
    <source>
        <dbReference type="ARBA" id="ARBA00022801"/>
    </source>
</evidence>
<keyword evidence="11 14" id="KW-1133">Transmembrane helix</keyword>
<feature type="binding site" evidence="14">
    <location>
        <position position="532"/>
    </location>
    <ligand>
        <name>Zn(2+)</name>
        <dbReference type="ChEBI" id="CHEBI:29105"/>
        <note>catalytic</note>
    </ligand>
</feature>
<feature type="binding site" evidence="14">
    <location>
        <begin position="233"/>
        <end position="240"/>
    </location>
    <ligand>
        <name>ATP</name>
        <dbReference type="ChEBI" id="CHEBI:30616"/>
    </ligand>
</feature>
<name>A0ABY6DUY0_9ACTN</name>
<dbReference type="HAMAP" id="MF_01458">
    <property type="entry name" value="FtsH"/>
    <property type="match status" value="1"/>
</dbReference>
<evidence type="ECO:0000256" key="13">
    <source>
        <dbReference type="ARBA" id="ARBA00023136"/>
    </source>
</evidence>
<dbReference type="InterPro" id="IPR041569">
    <property type="entry name" value="AAA_lid_3"/>
</dbReference>
<feature type="region of interest" description="Disordered" evidence="16">
    <location>
        <begin position="637"/>
        <end position="698"/>
    </location>
</feature>
<keyword evidence="13 14" id="KW-0472">Membrane</keyword>
<dbReference type="InterPro" id="IPR011546">
    <property type="entry name" value="Pept_M41_FtsH_extracell"/>
</dbReference>
<dbReference type="EC" id="3.4.24.-" evidence="14"/>
<feature type="transmembrane region" description="Helical" evidence="14">
    <location>
        <begin position="140"/>
        <end position="160"/>
    </location>
</feature>
<evidence type="ECO:0000313" key="19">
    <source>
        <dbReference type="Proteomes" id="UP001061298"/>
    </source>
</evidence>
<evidence type="ECO:0000256" key="2">
    <source>
        <dbReference type="ARBA" id="ARBA00010044"/>
    </source>
</evidence>
<dbReference type="SMART" id="SM00382">
    <property type="entry name" value="AAA"/>
    <property type="match status" value="1"/>
</dbReference>
<protein>
    <recommendedName>
        <fullName evidence="14">ATP-dependent zinc metalloprotease FtsH</fullName>
        <ecNumber evidence="14">3.4.24.-</ecNumber>
    </recommendedName>
</protein>
<dbReference type="GO" id="GO:0008237">
    <property type="term" value="F:metallopeptidase activity"/>
    <property type="evidence" value="ECO:0007669"/>
    <property type="project" value="UniProtKB-KW"/>
</dbReference>
<comment type="similarity">
    <text evidence="14">In the central section; belongs to the AAA ATPase family.</text>
</comment>
<feature type="binding site" evidence="14">
    <location>
        <position position="456"/>
    </location>
    <ligand>
        <name>Zn(2+)</name>
        <dbReference type="ChEBI" id="CHEBI:29105"/>
        <note>catalytic</note>
    </ligand>
</feature>
<dbReference type="NCBIfam" id="TIGR01241">
    <property type="entry name" value="FtsH_fam"/>
    <property type="match status" value="1"/>
</dbReference>
<dbReference type="InterPro" id="IPR003959">
    <property type="entry name" value="ATPase_AAA_core"/>
</dbReference>
<keyword evidence="12 14" id="KW-0482">Metalloprotease</keyword>
<evidence type="ECO:0000256" key="11">
    <source>
        <dbReference type="ARBA" id="ARBA00022989"/>
    </source>
</evidence>
<evidence type="ECO:0000256" key="16">
    <source>
        <dbReference type="SAM" id="MobiDB-lite"/>
    </source>
</evidence>
<feature type="compositionally biased region" description="Low complexity" evidence="16">
    <location>
        <begin position="676"/>
        <end position="689"/>
    </location>
</feature>
<dbReference type="InterPro" id="IPR005936">
    <property type="entry name" value="FtsH"/>
</dbReference>
<keyword evidence="19" id="KW-1185">Reference proteome</keyword>
<dbReference type="SUPFAM" id="SSF140990">
    <property type="entry name" value="FtsH protease domain-like"/>
    <property type="match status" value="1"/>
</dbReference>
<comment type="function">
    <text evidence="14">Acts as a processive, ATP-dependent zinc metallopeptidase for both cytoplasmic and membrane proteins. Plays a role in the quality control of integral membrane proteins.</text>
</comment>
<evidence type="ECO:0000256" key="12">
    <source>
        <dbReference type="ARBA" id="ARBA00023049"/>
    </source>
</evidence>
<dbReference type="InterPro" id="IPR003593">
    <property type="entry name" value="AAA+_ATPase"/>
</dbReference>
<keyword evidence="9 14" id="KW-0862">Zinc</keyword>
<comment type="cofactor">
    <cofactor evidence="14">
        <name>Zn(2+)</name>
        <dbReference type="ChEBI" id="CHEBI:29105"/>
    </cofactor>
    <text evidence="14">Binds 1 zinc ion per subunit.</text>
</comment>
<accession>A0ABY6DUY0</accession>
<keyword evidence="7 14" id="KW-0547">Nucleotide-binding</keyword>
<dbReference type="InterPro" id="IPR027417">
    <property type="entry name" value="P-loop_NTPase"/>
</dbReference>
<dbReference type="Pfam" id="PF17862">
    <property type="entry name" value="AAA_lid_3"/>
    <property type="match status" value="1"/>
</dbReference>
<dbReference type="InterPro" id="IPR003960">
    <property type="entry name" value="ATPase_AAA_CS"/>
</dbReference>
<dbReference type="RefSeq" id="WP_263228424.1">
    <property type="nucleotide sequence ID" value="NZ_CP106793.1"/>
</dbReference>
<organism evidence="18 19">
    <name type="scientific">Streptomyces cynarae</name>
    <dbReference type="NCBI Taxonomy" id="2981134"/>
    <lineage>
        <taxon>Bacteria</taxon>
        <taxon>Bacillati</taxon>
        <taxon>Actinomycetota</taxon>
        <taxon>Actinomycetes</taxon>
        <taxon>Kitasatosporales</taxon>
        <taxon>Streptomycetaceae</taxon>
        <taxon>Streptomyces</taxon>
    </lineage>
</organism>
<dbReference type="InterPro" id="IPR000642">
    <property type="entry name" value="Peptidase_M41"/>
</dbReference>